<dbReference type="InterPro" id="IPR023828">
    <property type="entry name" value="Peptidase_S8_Ser-AS"/>
</dbReference>
<keyword evidence="3" id="KW-0964">Secreted</keyword>
<dbReference type="InterPro" id="IPR000209">
    <property type="entry name" value="Peptidase_S8/S53_dom"/>
</dbReference>
<dbReference type="PROSITE" id="PS51892">
    <property type="entry name" value="SUBTILASE"/>
    <property type="match status" value="1"/>
</dbReference>
<feature type="active site" description="Charge relay system" evidence="7">
    <location>
        <position position="536"/>
    </location>
</feature>
<comment type="similarity">
    <text evidence="2 7 8">Belongs to the peptidase S8 family.</text>
</comment>
<evidence type="ECO:0000256" key="2">
    <source>
        <dbReference type="ARBA" id="ARBA00011073"/>
    </source>
</evidence>
<proteinExistence type="inferred from homology"/>
<evidence type="ECO:0000256" key="5">
    <source>
        <dbReference type="ARBA" id="ARBA00022801"/>
    </source>
</evidence>
<keyword evidence="4 7" id="KW-0645">Protease</keyword>
<dbReference type="SUPFAM" id="SSF52743">
    <property type="entry name" value="Subtilisin-like"/>
    <property type="match status" value="1"/>
</dbReference>
<reference evidence="11" key="1">
    <citation type="journal article" date="2019" name="Int. J. Syst. Evol. Microbiol.">
        <title>The Global Catalogue of Microorganisms (GCM) 10K type strain sequencing project: providing services to taxonomists for standard genome sequencing and annotation.</title>
        <authorList>
            <consortium name="The Broad Institute Genomics Platform"/>
            <consortium name="The Broad Institute Genome Sequencing Center for Infectious Disease"/>
            <person name="Wu L."/>
            <person name="Ma J."/>
        </authorList>
    </citation>
    <scope>NUCLEOTIDE SEQUENCE [LARGE SCALE GENOMIC DNA]</scope>
    <source>
        <strain evidence="11">PCU 280</strain>
    </source>
</reference>
<feature type="active site" description="Charge relay system" evidence="7">
    <location>
        <position position="349"/>
    </location>
</feature>
<protein>
    <submittedName>
        <fullName evidence="10">S8 family peptidase</fullName>
        <ecNumber evidence="10">3.4.-.-</ecNumber>
    </submittedName>
</protein>
<dbReference type="EMBL" id="JBHSTE010000002">
    <property type="protein sequence ID" value="MFC6332427.1"/>
    <property type="molecule type" value="Genomic_DNA"/>
</dbReference>
<evidence type="ECO:0000313" key="10">
    <source>
        <dbReference type="EMBL" id="MFC6332427.1"/>
    </source>
</evidence>
<dbReference type="InterPro" id="IPR015500">
    <property type="entry name" value="Peptidase_S8_subtilisin-rel"/>
</dbReference>
<dbReference type="CDD" id="cd07484">
    <property type="entry name" value="Peptidases_S8_Thermitase_like"/>
    <property type="match status" value="1"/>
</dbReference>
<dbReference type="RefSeq" id="WP_379232779.1">
    <property type="nucleotide sequence ID" value="NZ_JBHSTE010000002.1"/>
</dbReference>
<evidence type="ECO:0000256" key="4">
    <source>
        <dbReference type="ARBA" id="ARBA00022670"/>
    </source>
</evidence>
<name>A0ABW1V102_9BACL</name>
<comment type="subcellular location">
    <subcellularLocation>
        <location evidence="1">Secreted</location>
    </subcellularLocation>
</comment>
<evidence type="ECO:0000256" key="1">
    <source>
        <dbReference type="ARBA" id="ARBA00004613"/>
    </source>
</evidence>
<dbReference type="InterPro" id="IPR022398">
    <property type="entry name" value="Peptidase_S8_His-AS"/>
</dbReference>
<evidence type="ECO:0000256" key="7">
    <source>
        <dbReference type="PROSITE-ProRule" id="PRU01240"/>
    </source>
</evidence>
<evidence type="ECO:0000259" key="9">
    <source>
        <dbReference type="Pfam" id="PF00082"/>
    </source>
</evidence>
<keyword evidence="11" id="KW-1185">Reference proteome</keyword>
<dbReference type="Proteomes" id="UP001596233">
    <property type="component" value="Unassembled WGS sequence"/>
</dbReference>
<evidence type="ECO:0000313" key="11">
    <source>
        <dbReference type="Proteomes" id="UP001596233"/>
    </source>
</evidence>
<dbReference type="InterPro" id="IPR036852">
    <property type="entry name" value="Peptidase_S8/S53_dom_sf"/>
</dbReference>
<dbReference type="PANTHER" id="PTHR43806:SF11">
    <property type="entry name" value="CEREVISIN-RELATED"/>
    <property type="match status" value="1"/>
</dbReference>
<evidence type="ECO:0000256" key="8">
    <source>
        <dbReference type="RuleBase" id="RU003355"/>
    </source>
</evidence>
<evidence type="ECO:0000256" key="6">
    <source>
        <dbReference type="ARBA" id="ARBA00022825"/>
    </source>
</evidence>
<sequence length="619" mass="68654">MSKKWLIPICAAAGIFLVLQLHQSNTNRNNGNESSEIAELQQQRSIHEVLSATMEEEQKLNIMQKDMNNSDLLVLSEIEADIDKLVELTDAKRARSSIERLRSDHPHYVYMRWEHDKTKIQVGDYPAPEEEQAKSYMREAERYYVPGDRYSSKLYYGKDNNQYRVITKVGNEVKITAVVKASIIPQVEEHQRKNLRLVPYPAEGTMKVESVKPNSTVDTTVTTGEDNGNVSHYYEKEVVVKFTTPLTEAQLSELKGQINCTSAKKMGDTYIFVSENMQTEELIAYFRENWDISFIEPHYIYLTNEEANATFIPNDSLFSRYQWNIPNIHVETGWNISRGSEDVVIAVLDSGVQLNHPDLQERLLQGYNVNDGSTNAADELGHGTHVAGIIGATVDNQEGIAGITWFNSVLPVKVLNNSGAGSTYSVAQGIIWATDQGAKVINMSLGNYASGDFLHEAIKYAYERDVVLVAATGNDNTNRPGYPAAYPEVFAVGATTSSKERATFSNYGDYVDVVAPGDSIASTYTGGQYAALSGTSMASPHVAALAGLIRSVNPSLTNVEVMEIMRQTATDLGEPGYDQYYGYGEIDAQKALSTAVSYAGTLQTYPKTVKNRLEQIINQ</sequence>
<dbReference type="PROSITE" id="PS00137">
    <property type="entry name" value="SUBTILASE_HIS"/>
    <property type="match status" value="1"/>
</dbReference>
<feature type="active site" description="Charge relay system" evidence="7">
    <location>
        <position position="382"/>
    </location>
</feature>
<dbReference type="Gene3D" id="3.40.50.200">
    <property type="entry name" value="Peptidase S8/S53 domain"/>
    <property type="match status" value="1"/>
</dbReference>
<dbReference type="EC" id="3.4.-.-" evidence="10"/>
<dbReference type="PROSITE" id="PS00138">
    <property type="entry name" value="SUBTILASE_SER"/>
    <property type="match status" value="1"/>
</dbReference>
<keyword evidence="5 7" id="KW-0378">Hydrolase</keyword>
<dbReference type="Pfam" id="PF00082">
    <property type="entry name" value="Peptidase_S8"/>
    <property type="match status" value="1"/>
</dbReference>
<organism evidence="10 11">
    <name type="scientific">Paenibacillus septentrionalis</name>
    <dbReference type="NCBI Taxonomy" id="429342"/>
    <lineage>
        <taxon>Bacteria</taxon>
        <taxon>Bacillati</taxon>
        <taxon>Bacillota</taxon>
        <taxon>Bacilli</taxon>
        <taxon>Bacillales</taxon>
        <taxon>Paenibacillaceae</taxon>
        <taxon>Paenibacillus</taxon>
    </lineage>
</organism>
<dbReference type="InterPro" id="IPR034084">
    <property type="entry name" value="Thermitase-like_dom"/>
</dbReference>
<dbReference type="PRINTS" id="PR00723">
    <property type="entry name" value="SUBTILISIN"/>
</dbReference>
<accession>A0ABW1V102</accession>
<keyword evidence="6 7" id="KW-0720">Serine protease</keyword>
<dbReference type="PROSITE" id="PS00136">
    <property type="entry name" value="SUBTILASE_ASP"/>
    <property type="match status" value="1"/>
</dbReference>
<dbReference type="PANTHER" id="PTHR43806">
    <property type="entry name" value="PEPTIDASE S8"/>
    <property type="match status" value="1"/>
</dbReference>
<evidence type="ECO:0000256" key="3">
    <source>
        <dbReference type="ARBA" id="ARBA00022525"/>
    </source>
</evidence>
<gene>
    <name evidence="10" type="ORF">ACFP56_07295</name>
</gene>
<dbReference type="InterPro" id="IPR050131">
    <property type="entry name" value="Peptidase_S8_subtilisin-like"/>
</dbReference>
<dbReference type="GO" id="GO:0016787">
    <property type="term" value="F:hydrolase activity"/>
    <property type="evidence" value="ECO:0007669"/>
    <property type="project" value="UniProtKB-KW"/>
</dbReference>
<feature type="domain" description="Peptidase S8/S53" evidence="9">
    <location>
        <begin position="341"/>
        <end position="584"/>
    </location>
</feature>
<comment type="caution">
    <text evidence="10">The sequence shown here is derived from an EMBL/GenBank/DDBJ whole genome shotgun (WGS) entry which is preliminary data.</text>
</comment>
<dbReference type="InterPro" id="IPR023827">
    <property type="entry name" value="Peptidase_S8_Asp-AS"/>
</dbReference>